<dbReference type="PANTHER" id="PTHR11019:SF199">
    <property type="entry name" value="HTH-TYPE TRANSCRIPTIONAL REGULATOR NIMR"/>
    <property type="match status" value="1"/>
</dbReference>
<dbReference type="InterPro" id="IPR003313">
    <property type="entry name" value="AraC-bd"/>
</dbReference>
<sequence>MGAADVISESARPLRPHRSIDHRKLPVHQAGALPAQQVVSAFDEQVERETAWAPHSHATHELLWNESGVSTAAVGNRVWTITPTLGVWIPAGLVHAATAAAGTWYRTNHFDVTRVPRLAQGVAVVQITPLLRLLFTRLTSPELSASSRGLTEKMVLDVIEPAPREITVTIPSAPLLQPIVEALRDDPGDRHSPGDWSRTLGVSTESA</sequence>
<keyword evidence="1" id="KW-0238">DNA-binding</keyword>
<name>A0ABN3PFP6_9MICO</name>
<dbReference type="EMBL" id="BAAARI010000014">
    <property type="protein sequence ID" value="GAA2583423.1"/>
    <property type="molecule type" value="Genomic_DNA"/>
</dbReference>
<feature type="domain" description="AraC-type arabinose-binding/dimerisation" evidence="3">
    <location>
        <begin position="53"/>
        <end position="141"/>
    </location>
</feature>
<reference evidence="4 5" key="1">
    <citation type="journal article" date="2019" name="Int. J. Syst. Evol. Microbiol.">
        <title>The Global Catalogue of Microorganisms (GCM) 10K type strain sequencing project: providing services to taxonomists for standard genome sequencing and annotation.</title>
        <authorList>
            <consortium name="The Broad Institute Genomics Platform"/>
            <consortium name="The Broad Institute Genome Sequencing Center for Infectious Disease"/>
            <person name="Wu L."/>
            <person name="Ma J."/>
        </authorList>
    </citation>
    <scope>NUCLEOTIDE SEQUENCE [LARGE SCALE GENOMIC DNA]</scope>
    <source>
        <strain evidence="4 5">JCM 16365</strain>
    </source>
</reference>
<evidence type="ECO:0000259" key="3">
    <source>
        <dbReference type="Pfam" id="PF02311"/>
    </source>
</evidence>
<comment type="caution">
    <text evidence="4">The sequence shown here is derived from an EMBL/GenBank/DDBJ whole genome shotgun (WGS) entry which is preliminary data.</text>
</comment>
<evidence type="ECO:0000313" key="5">
    <source>
        <dbReference type="Proteomes" id="UP001500274"/>
    </source>
</evidence>
<accession>A0ABN3PFP6</accession>
<dbReference type="PANTHER" id="PTHR11019">
    <property type="entry name" value="HTH-TYPE TRANSCRIPTIONAL REGULATOR NIMR"/>
    <property type="match status" value="1"/>
</dbReference>
<feature type="compositionally biased region" description="Basic and acidic residues" evidence="2">
    <location>
        <begin position="184"/>
        <end position="193"/>
    </location>
</feature>
<keyword evidence="5" id="KW-1185">Reference proteome</keyword>
<evidence type="ECO:0000313" key="4">
    <source>
        <dbReference type="EMBL" id="GAA2583423.1"/>
    </source>
</evidence>
<protein>
    <recommendedName>
        <fullName evidence="3">AraC-type arabinose-binding/dimerisation domain-containing protein</fullName>
    </recommendedName>
</protein>
<evidence type="ECO:0000256" key="1">
    <source>
        <dbReference type="ARBA" id="ARBA00023125"/>
    </source>
</evidence>
<proteinExistence type="predicted"/>
<dbReference type="Pfam" id="PF02311">
    <property type="entry name" value="AraC_binding"/>
    <property type="match status" value="1"/>
</dbReference>
<dbReference type="Proteomes" id="UP001500274">
    <property type="component" value="Unassembled WGS sequence"/>
</dbReference>
<evidence type="ECO:0000256" key="2">
    <source>
        <dbReference type="SAM" id="MobiDB-lite"/>
    </source>
</evidence>
<feature type="region of interest" description="Disordered" evidence="2">
    <location>
        <begin position="184"/>
        <end position="207"/>
    </location>
</feature>
<gene>
    <name evidence="4" type="ORF">GCM10009862_23230</name>
</gene>
<dbReference type="RefSeq" id="WP_344229663.1">
    <property type="nucleotide sequence ID" value="NZ_BAAARI010000014.1"/>
</dbReference>
<dbReference type="SUPFAM" id="SSF51182">
    <property type="entry name" value="RmlC-like cupins"/>
    <property type="match status" value="1"/>
</dbReference>
<dbReference type="InterPro" id="IPR011051">
    <property type="entry name" value="RmlC_Cupin_sf"/>
</dbReference>
<organism evidence="4 5">
    <name type="scientific">Microbacterium binotii</name>
    <dbReference type="NCBI Taxonomy" id="462710"/>
    <lineage>
        <taxon>Bacteria</taxon>
        <taxon>Bacillati</taxon>
        <taxon>Actinomycetota</taxon>
        <taxon>Actinomycetes</taxon>
        <taxon>Micrococcales</taxon>
        <taxon>Microbacteriaceae</taxon>
        <taxon>Microbacterium</taxon>
    </lineage>
</organism>